<dbReference type="InterPro" id="IPR012816">
    <property type="entry name" value="NADAR"/>
</dbReference>
<accession>A0AAN7UCI3</accession>
<evidence type="ECO:0000313" key="2">
    <source>
        <dbReference type="EMBL" id="KAK5584383.1"/>
    </source>
</evidence>
<sequence>MEDDKIISFYRSTDAYGCFTNFSWFKVNYKNHIFKTSEHAFQAMKFQHDEKIFNEILNSKTASESKRIAYLNNHKKNPQWDEIKDQIMYEICFEKFNQNDDLKFILLDTGDLKIVENSEKDFYWGIGDGSGRNQLGKTLMKIRSELSKK</sequence>
<dbReference type="InterPro" id="IPR037238">
    <property type="entry name" value="YbiA-like_sf"/>
</dbReference>
<feature type="domain" description="NADAR" evidence="1">
    <location>
        <begin position="9"/>
        <end position="146"/>
    </location>
</feature>
<proteinExistence type="predicted"/>
<evidence type="ECO:0000259" key="1">
    <source>
        <dbReference type="Pfam" id="PF08719"/>
    </source>
</evidence>
<dbReference type="Pfam" id="PF08719">
    <property type="entry name" value="NADAR"/>
    <property type="match status" value="1"/>
</dbReference>
<dbReference type="NCBIfam" id="TIGR02464">
    <property type="entry name" value="ribofla_fusion"/>
    <property type="match status" value="1"/>
</dbReference>
<organism evidence="2 3">
    <name type="scientific">Dictyostelium firmibasis</name>
    <dbReference type="NCBI Taxonomy" id="79012"/>
    <lineage>
        <taxon>Eukaryota</taxon>
        <taxon>Amoebozoa</taxon>
        <taxon>Evosea</taxon>
        <taxon>Eumycetozoa</taxon>
        <taxon>Dictyostelia</taxon>
        <taxon>Dictyosteliales</taxon>
        <taxon>Dictyosteliaceae</taxon>
        <taxon>Dictyostelium</taxon>
    </lineage>
</organism>
<keyword evidence="3" id="KW-1185">Reference proteome</keyword>
<dbReference type="EMBL" id="JAVFKY010000001">
    <property type="protein sequence ID" value="KAK5584383.1"/>
    <property type="molecule type" value="Genomic_DNA"/>
</dbReference>
<gene>
    <name evidence="2" type="ORF">RB653_005994</name>
</gene>
<reference evidence="2 3" key="1">
    <citation type="submission" date="2023-11" db="EMBL/GenBank/DDBJ databases">
        <title>Dfirmibasis_genome.</title>
        <authorList>
            <person name="Edelbroek B."/>
            <person name="Kjellin J."/>
            <person name="Jerlstrom-Hultqvist J."/>
            <person name="Soderbom F."/>
        </authorList>
    </citation>
    <scope>NUCLEOTIDE SEQUENCE [LARGE SCALE GENOMIC DNA]</scope>
    <source>
        <strain evidence="2 3">TNS-C-14</strain>
    </source>
</reference>
<comment type="caution">
    <text evidence="2">The sequence shown here is derived from an EMBL/GenBank/DDBJ whole genome shotgun (WGS) entry which is preliminary data.</text>
</comment>
<dbReference type="AlphaFoldDB" id="A0AAN7UCI3"/>
<evidence type="ECO:0000313" key="3">
    <source>
        <dbReference type="Proteomes" id="UP001344447"/>
    </source>
</evidence>
<dbReference type="CDD" id="cd15457">
    <property type="entry name" value="NADAR"/>
    <property type="match status" value="1"/>
</dbReference>
<dbReference type="SUPFAM" id="SSF143990">
    <property type="entry name" value="YbiA-like"/>
    <property type="match status" value="1"/>
</dbReference>
<protein>
    <recommendedName>
        <fullName evidence="1">NADAR domain-containing protein</fullName>
    </recommendedName>
</protein>
<name>A0AAN7UCI3_9MYCE</name>
<dbReference type="Proteomes" id="UP001344447">
    <property type="component" value="Unassembled WGS sequence"/>
</dbReference>
<dbReference type="Gene3D" id="1.10.357.40">
    <property type="entry name" value="YbiA-like"/>
    <property type="match status" value="1"/>
</dbReference>